<dbReference type="NCBIfam" id="NF033650">
    <property type="entry name" value="ANR_neg_reg"/>
    <property type="match status" value="1"/>
</dbReference>
<organism evidence="1 2">
    <name type="scientific">Xenorhabdus koppenhoeferi</name>
    <dbReference type="NCBI Taxonomy" id="351659"/>
    <lineage>
        <taxon>Bacteria</taxon>
        <taxon>Pseudomonadati</taxon>
        <taxon>Pseudomonadota</taxon>
        <taxon>Gammaproteobacteria</taxon>
        <taxon>Enterobacterales</taxon>
        <taxon>Morganellaceae</taxon>
        <taxon>Xenorhabdus</taxon>
    </lineage>
</organism>
<reference evidence="2" key="1">
    <citation type="submission" date="2016-10" db="EMBL/GenBank/DDBJ databases">
        <authorList>
            <person name="Varghese N."/>
            <person name="Submissions S."/>
        </authorList>
    </citation>
    <scope>NUCLEOTIDE SEQUENCE [LARGE SCALE GENOMIC DNA]</scope>
    <source>
        <strain evidence="2">DSM 18168</strain>
    </source>
</reference>
<accession>A0A1I7KN95</accession>
<dbReference type="Proteomes" id="UP000242496">
    <property type="component" value="Unassembled WGS sequence"/>
</dbReference>
<dbReference type="RefSeq" id="WP_092554459.1">
    <property type="nucleotide sequence ID" value="NZ_CAWRBG010000062.1"/>
</dbReference>
<gene>
    <name evidence="1" type="ORF">SAMN05421784_1853</name>
</gene>
<sequence>MKNKTYSDLANTAIQNEKEEKYELAAIYWGKAKTVATSLNAQLWAEYRQGHNEKRYSLHHSHSKALRDQENQRIALELKKHIDRQVANDDSI</sequence>
<dbReference type="EMBL" id="FPBJ01000085">
    <property type="protein sequence ID" value="SFU98891.1"/>
    <property type="molecule type" value="Genomic_DNA"/>
</dbReference>
<dbReference type="InterPro" id="IPR047666">
    <property type="entry name" value="ANR_neg_reg"/>
</dbReference>
<dbReference type="AlphaFoldDB" id="A0A1I7KN95"/>
<dbReference type="OrthoDB" id="6445597at2"/>
<proteinExistence type="predicted"/>
<evidence type="ECO:0000313" key="1">
    <source>
        <dbReference type="EMBL" id="SFU98891.1"/>
    </source>
</evidence>
<evidence type="ECO:0000313" key="2">
    <source>
        <dbReference type="Proteomes" id="UP000242496"/>
    </source>
</evidence>
<name>A0A1I7KN95_9GAMM</name>
<keyword evidence="2" id="KW-1185">Reference proteome</keyword>
<protein>
    <recommendedName>
        <fullName evidence="3">ANR family transcriptional regulator</fullName>
    </recommendedName>
</protein>
<evidence type="ECO:0008006" key="3">
    <source>
        <dbReference type="Google" id="ProtNLM"/>
    </source>
</evidence>
<dbReference type="STRING" id="351659.SAMN05421784_1853"/>